<evidence type="ECO:0000313" key="1">
    <source>
        <dbReference type="EMBL" id="MET4758462.1"/>
    </source>
</evidence>
<comment type="caution">
    <text evidence="1">The sequence shown here is derived from an EMBL/GenBank/DDBJ whole genome shotgun (WGS) entry which is preliminary data.</text>
</comment>
<reference evidence="1 2" key="1">
    <citation type="submission" date="2024-06" db="EMBL/GenBank/DDBJ databases">
        <title>Genomic Encyclopedia of Type Strains, Phase V (KMG-V): Genome sequencing to study the core and pangenomes of soil and plant-associated prokaryotes.</title>
        <authorList>
            <person name="Whitman W."/>
        </authorList>
    </citation>
    <scope>NUCLEOTIDE SEQUENCE [LARGE SCALE GENOMIC DNA]</scope>
    <source>
        <strain evidence="1 2">NE40</strain>
    </source>
</reference>
<dbReference type="Proteomes" id="UP001549366">
    <property type="component" value="Unassembled WGS sequence"/>
</dbReference>
<name>A0ABV2SL31_9GAMM</name>
<sequence length="33" mass="3717">MELVLILAERQEQGKAVECRHNQGSGKNDLVHN</sequence>
<proteinExistence type="predicted"/>
<accession>A0ABV2SL31</accession>
<gene>
    <name evidence="1" type="ORF">V5J35_003654</name>
</gene>
<organism evidence="1 2">
    <name type="scientific">Endozoicomonas lisbonensis</name>
    <dbReference type="NCBI Taxonomy" id="3120522"/>
    <lineage>
        <taxon>Bacteria</taxon>
        <taxon>Pseudomonadati</taxon>
        <taxon>Pseudomonadota</taxon>
        <taxon>Gammaproteobacteria</taxon>
        <taxon>Oceanospirillales</taxon>
        <taxon>Endozoicomonadaceae</taxon>
        <taxon>Endozoicomonas</taxon>
    </lineage>
</organism>
<evidence type="ECO:0000313" key="2">
    <source>
        <dbReference type="Proteomes" id="UP001549366"/>
    </source>
</evidence>
<protein>
    <submittedName>
        <fullName evidence="1">Uncharacterized protein</fullName>
    </submittedName>
</protein>
<dbReference type="EMBL" id="JBEWTB010000002">
    <property type="protein sequence ID" value="MET4758462.1"/>
    <property type="molecule type" value="Genomic_DNA"/>
</dbReference>
<keyword evidence="2" id="KW-1185">Reference proteome</keyword>